<keyword evidence="3" id="KW-1003">Cell membrane</keyword>
<evidence type="ECO:0000313" key="12">
    <source>
        <dbReference type="Proteomes" id="UP000708208"/>
    </source>
</evidence>
<gene>
    <name evidence="11" type="ORF">AFUS01_LOCUS7052</name>
</gene>
<dbReference type="GO" id="GO:0005886">
    <property type="term" value="C:plasma membrane"/>
    <property type="evidence" value="ECO:0007669"/>
    <property type="project" value="UniProtKB-SubCell"/>
</dbReference>
<feature type="transmembrane region" description="Helical" evidence="9">
    <location>
        <begin position="154"/>
        <end position="176"/>
    </location>
</feature>
<evidence type="ECO:0000256" key="5">
    <source>
        <dbReference type="ARBA" id="ARBA00022989"/>
    </source>
</evidence>
<comment type="caution">
    <text evidence="11">The sequence shown here is derived from an EMBL/GenBank/DDBJ whole genome shotgun (WGS) entry which is preliminary data.</text>
</comment>
<keyword evidence="12" id="KW-1185">Reference proteome</keyword>
<feature type="transmembrane region" description="Helical" evidence="9">
    <location>
        <begin position="219"/>
        <end position="246"/>
    </location>
</feature>
<dbReference type="Proteomes" id="UP000708208">
    <property type="component" value="Unassembled WGS sequence"/>
</dbReference>
<feature type="domain" description="Ionotropic glutamate receptor C-terminal" evidence="10">
    <location>
        <begin position="160"/>
        <end position="284"/>
    </location>
</feature>
<protein>
    <recommendedName>
        <fullName evidence="10">Ionotropic glutamate receptor C-terminal domain-containing protein</fullName>
    </recommendedName>
</protein>
<keyword evidence="4 9" id="KW-0812">Transmembrane</keyword>
<evidence type="ECO:0000256" key="4">
    <source>
        <dbReference type="ARBA" id="ARBA00022692"/>
    </source>
</evidence>
<evidence type="ECO:0000256" key="8">
    <source>
        <dbReference type="ARBA" id="ARBA00023180"/>
    </source>
</evidence>
<dbReference type="GO" id="GO:0050906">
    <property type="term" value="P:detection of stimulus involved in sensory perception"/>
    <property type="evidence" value="ECO:0007669"/>
    <property type="project" value="UniProtKB-ARBA"/>
</dbReference>
<dbReference type="PANTHER" id="PTHR42643">
    <property type="entry name" value="IONOTROPIC RECEPTOR 20A-RELATED"/>
    <property type="match status" value="1"/>
</dbReference>
<evidence type="ECO:0000313" key="11">
    <source>
        <dbReference type="EMBL" id="CAG7717598.1"/>
    </source>
</evidence>
<proteinExistence type="inferred from homology"/>
<comment type="subcellular location">
    <subcellularLocation>
        <location evidence="1">Cell membrane</location>
        <topology evidence="1">Multi-pass membrane protein</topology>
    </subcellularLocation>
</comment>
<keyword evidence="5 9" id="KW-1133">Transmembrane helix</keyword>
<evidence type="ECO:0000259" key="10">
    <source>
        <dbReference type="Pfam" id="PF00060"/>
    </source>
</evidence>
<dbReference type="Pfam" id="PF00060">
    <property type="entry name" value="Lig_chan"/>
    <property type="match status" value="1"/>
</dbReference>
<keyword evidence="8" id="KW-0325">Glycoprotein</keyword>
<dbReference type="OrthoDB" id="8182981at2759"/>
<evidence type="ECO:0000256" key="9">
    <source>
        <dbReference type="SAM" id="Phobius"/>
    </source>
</evidence>
<evidence type="ECO:0000256" key="6">
    <source>
        <dbReference type="ARBA" id="ARBA00023136"/>
    </source>
</evidence>
<keyword evidence="6 9" id="KW-0472">Membrane</keyword>
<evidence type="ECO:0000256" key="1">
    <source>
        <dbReference type="ARBA" id="ARBA00004651"/>
    </source>
</evidence>
<dbReference type="EMBL" id="CAJVCH010047201">
    <property type="protein sequence ID" value="CAG7717598.1"/>
    <property type="molecule type" value="Genomic_DNA"/>
</dbReference>
<comment type="similarity">
    <text evidence="2">Belongs to the glutamate-gated ion channel (TC 1.A.10.1) family.</text>
</comment>
<organism evidence="11 12">
    <name type="scientific">Allacma fusca</name>
    <dbReference type="NCBI Taxonomy" id="39272"/>
    <lineage>
        <taxon>Eukaryota</taxon>
        <taxon>Metazoa</taxon>
        <taxon>Ecdysozoa</taxon>
        <taxon>Arthropoda</taxon>
        <taxon>Hexapoda</taxon>
        <taxon>Collembola</taxon>
        <taxon>Symphypleona</taxon>
        <taxon>Sminthuridae</taxon>
        <taxon>Allacma</taxon>
    </lineage>
</organism>
<name>A0A8J2JCB5_9HEXA</name>
<sequence length="516" mass="58832">MILKTLCFYCANGNPSEEIIHLENIFPDLTKNMHKKLTPVSMHYPTPSTQMYLKGKEYVPYGTGGGYLRPVITTSEVMNFTYKLIPAGGGGKRLKNGTWTDHVGNLLYEKTVLASMNVFAINRMPYIDMCSPFEFSSITFCYTVPKPILSWKSIFWPFEISTWIMFLVSTISTISVLKAVNTFASKAFGVQAWSSVFTIWVCVSSILQQNVTKPKSWDIRWFLTSWFLFLVILTQAFSSNLFGFFVSPPLEFFPRSFQDIADLDYLAGITYKGAVFQFFQNAKEGSTVGKVYRKITTNELQKCYDNVFLTSGYVCISLEADITFSRLVKYGDRQGRSNIVLSPAAGFDLASSISVKKRSILYDGVSRVSSSCFENGLTTFWRHRTIEEQRVRRFNEEKAKNITTGSVRTDNAEPLSTRHLVGCMNLYLAGTTLSSIAWALEVAEFKVHQFWIWIASTSWYHFLKQLYIIQISAVKARKVQLFHANALRRRDLIRTRSHLAGARYNGTRTGRRVFLC</sequence>
<evidence type="ECO:0000256" key="3">
    <source>
        <dbReference type="ARBA" id="ARBA00022475"/>
    </source>
</evidence>
<dbReference type="InterPro" id="IPR001320">
    <property type="entry name" value="Iontro_rcpt_C"/>
</dbReference>
<evidence type="ECO:0000256" key="7">
    <source>
        <dbReference type="ARBA" id="ARBA00023170"/>
    </source>
</evidence>
<keyword evidence="7" id="KW-0675">Receptor</keyword>
<dbReference type="GO" id="GO:0015276">
    <property type="term" value="F:ligand-gated monoatomic ion channel activity"/>
    <property type="evidence" value="ECO:0007669"/>
    <property type="project" value="InterPro"/>
</dbReference>
<evidence type="ECO:0000256" key="2">
    <source>
        <dbReference type="ARBA" id="ARBA00008685"/>
    </source>
</evidence>
<dbReference type="AlphaFoldDB" id="A0A8J2JCB5"/>
<accession>A0A8J2JCB5</accession>
<feature type="transmembrane region" description="Helical" evidence="9">
    <location>
        <begin position="188"/>
        <end position="207"/>
    </location>
</feature>
<dbReference type="PANTHER" id="PTHR42643:SF24">
    <property type="entry name" value="IONOTROPIC RECEPTOR 60A"/>
    <property type="match status" value="1"/>
</dbReference>
<dbReference type="InterPro" id="IPR052192">
    <property type="entry name" value="Insect_Ionotropic_Sensory_Rcpt"/>
</dbReference>
<reference evidence="11" key="1">
    <citation type="submission" date="2021-06" db="EMBL/GenBank/DDBJ databases">
        <authorList>
            <person name="Hodson N. C."/>
            <person name="Mongue J. A."/>
            <person name="Jaron S. K."/>
        </authorList>
    </citation>
    <scope>NUCLEOTIDE SEQUENCE</scope>
</reference>